<sequence>MERLGGFLPNRFFSNAIPVFFSLVGVALTNLPFSVFGSWIPSPLYALMPVYYWCLVRPDLMSPGWVLLIGLGSDVLSPAPIGIWSASFVITYAVIDRQRDAFAGLSGWGAILGFATATLIACCAHYVITSLYLWKVMAVSGSIKEFAVTSLMYVAVLPLLGWTHRKVVGPLRSDF</sequence>
<evidence type="ECO:0008006" key="4">
    <source>
        <dbReference type="Google" id="ProtNLM"/>
    </source>
</evidence>
<reference evidence="3" key="1">
    <citation type="journal article" date="2019" name="Int. J. Syst. Evol. Microbiol.">
        <title>The Global Catalogue of Microorganisms (GCM) 10K type strain sequencing project: providing services to taxonomists for standard genome sequencing and annotation.</title>
        <authorList>
            <consortium name="The Broad Institute Genomics Platform"/>
            <consortium name="The Broad Institute Genome Sequencing Center for Infectious Disease"/>
            <person name="Wu L."/>
            <person name="Ma J."/>
        </authorList>
    </citation>
    <scope>NUCLEOTIDE SEQUENCE [LARGE SCALE GENOMIC DNA]</scope>
    <source>
        <strain evidence="3">JCM 15089</strain>
    </source>
</reference>
<feature type="transmembrane region" description="Helical" evidence="1">
    <location>
        <begin position="146"/>
        <end position="164"/>
    </location>
</feature>
<feature type="transmembrane region" description="Helical" evidence="1">
    <location>
        <begin position="107"/>
        <end position="134"/>
    </location>
</feature>
<dbReference type="EMBL" id="BAAADD010000003">
    <property type="protein sequence ID" value="GAA0565688.1"/>
    <property type="molecule type" value="Genomic_DNA"/>
</dbReference>
<proteinExistence type="predicted"/>
<protein>
    <recommendedName>
        <fullName evidence="4">Rod shape-determining protein MreD</fullName>
    </recommendedName>
</protein>
<feature type="transmembrane region" description="Helical" evidence="1">
    <location>
        <begin position="12"/>
        <end position="30"/>
    </location>
</feature>
<evidence type="ECO:0000313" key="2">
    <source>
        <dbReference type="EMBL" id="GAA0565688.1"/>
    </source>
</evidence>
<dbReference type="Proteomes" id="UP001499951">
    <property type="component" value="Unassembled WGS sequence"/>
</dbReference>
<keyword evidence="3" id="KW-1185">Reference proteome</keyword>
<accession>A0ABP3PE04</accession>
<keyword evidence="1" id="KW-0812">Transmembrane</keyword>
<feature type="transmembrane region" description="Helical" evidence="1">
    <location>
        <begin position="66"/>
        <end position="95"/>
    </location>
</feature>
<organism evidence="2 3">
    <name type="scientific">Rhizomicrobium electricum</name>
    <dbReference type="NCBI Taxonomy" id="480070"/>
    <lineage>
        <taxon>Bacteria</taxon>
        <taxon>Pseudomonadati</taxon>
        <taxon>Pseudomonadota</taxon>
        <taxon>Alphaproteobacteria</taxon>
        <taxon>Micropepsales</taxon>
        <taxon>Micropepsaceae</taxon>
        <taxon>Rhizomicrobium</taxon>
    </lineage>
</organism>
<comment type="caution">
    <text evidence="2">The sequence shown here is derived from an EMBL/GenBank/DDBJ whole genome shotgun (WGS) entry which is preliminary data.</text>
</comment>
<keyword evidence="1" id="KW-0472">Membrane</keyword>
<evidence type="ECO:0000256" key="1">
    <source>
        <dbReference type="SAM" id="Phobius"/>
    </source>
</evidence>
<dbReference type="RefSeq" id="WP_166933448.1">
    <property type="nucleotide sequence ID" value="NZ_BAAADD010000003.1"/>
</dbReference>
<gene>
    <name evidence="2" type="ORF">GCM10008942_12540</name>
</gene>
<evidence type="ECO:0000313" key="3">
    <source>
        <dbReference type="Proteomes" id="UP001499951"/>
    </source>
</evidence>
<feature type="transmembrane region" description="Helical" evidence="1">
    <location>
        <begin position="36"/>
        <end position="54"/>
    </location>
</feature>
<keyword evidence="1" id="KW-1133">Transmembrane helix</keyword>
<dbReference type="Gene3D" id="1.20.120.1780">
    <property type="entry name" value="UbiA prenyltransferase"/>
    <property type="match status" value="1"/>
</dbReference>
<name>A0ABP3PE04_9PROT</name>